<dbReference type="Pfam" id="PF14292">
    <property type="entry name" value="SusE"/>
    <property type="match status" value="1"/>
</dbReference>
<organism evidence="2 3">
    <name type="scientific">Reichenbachiella faecimaris</name>
    <dbReference type="NCBI Taxonomy" id="692418"/>
    <lineage>
        <taxon>Bacteria</taxon>
        <taxon>Pseudomonadati</taxon>
        <taxon>Bacteroidota</taxon>
        <taxon>Cytophagia</taxon>
        <taxon>Cytophagales</taxon>
        <taxon>Reichenbachiellaceae</taxon>
        <taxon>Reichenbachiella</taxon>
    </lineage>
</organism>
<dbReference type="EMBL" id="FWYF01000003">
    <property type="protein sequence ID" value="SMD37271.1"/>
    <property type="molecule type" value="Genomic_DNA"/>
</dbReference>
<protein>
    <submittedName>
        <fullName evidence="2">SusE outer membrane protein</fullName>
    </submittedName>
</protein>
<keyword evidence="3" id="KW-1185">Reference proteome</keyword>
<dbReference type="CDD" id="cd12967">
    <property type="entry name" value="CBM_SusE-F_like_u1"/>
    <property type="match status" value="1"/>
</dbReference>
<dbReference type="Proteomes" id="UP000192472">
    <property type="component" value="Unassembled WGS sequence"/>
</dbReference>
<dbReference type="AlphaFoldDB" id="A0A1W2GL25"/>
<gene>
    <name evidence="2" type="ORF">SAMN04488029_3320</name>
</gene>
<dbReference type="InterPro" id="IPR025970">
    <property type="entry name" value="SusE"/>
</dbReference>
<evidence type="ECO:0000313" key="3">
    <source>
        <dbReference type="Proteomes" id="UP000192472"/>
    </source>
</evidence>
<reference evidence="2 3" key="1">
    <citation type="submission" date="2017-04" db="EMBL/GenBank/DDBJ databases">
        <authorList>
            <person name="Afonso C.L."/>
            <person name="Miller P.J."/>
            <person name="Scott M.A."/>
            <person name="Spackman E."/>
            <person name="Goraichik I."/>
            <person name="Dimitrov K.M."/>
            <person name="Suarez D.L."/>
            <person name="Swayne D.E."/>
        </authorList>
    </citation>
    <scope>NUCLEOTIDE SEQUENCE [LARGE SCALE GENOMIC DNA]</scope>
    <source>
        <strain evidence="2 3">DSM 26133</strain>
    </source>
</reference>
<feature type="domain" description="SusE outer membrane protein" evidence="1">
    <location>
        <begin position="25"/>
        <end position="125"/>
    </location>
</feature>
<name>A0A1W2GL25_REIFA</name>
<evidence type="ECO:0000313" key="2">
    <source>
        <dbReference type="EMBL" id="SMD37271.1"/>
    </source>
</evidence>
<dbReference type="RefSeq" id="WP_176214817.1">
    <property type="nucleotide sequence ID" value="NZ_FWYF01000003.1"/>
</dbReference>
<dbReference type="PROSITE" id="PS51257">
    <property type="entry name" value="PROKAR_LIPOPROTEIN"/>
    <property type="match status" value="1"/>
</dbReference>
<evidence type="ECO:0000259" key="1">
    <source>
        <dbReference type="Pfam" id="PF14292"/>
    </source>
</evidence>
<sequence length="347" mass="37010">MKNLSYIYLLATAVLFGACDEEAEKITISSDPVAPVLTSPGVGGLEFVLADRNETIEFTWEEVDFGFDASVTYAVELATDVTFENKSVALTAQGASGSALVDDVNVALLGLGLPFGSSATVHCRVTAAVNTAVDTVYSTVTDFTATPYETIYPIIYAPGAYQGWNPGGDIGRLYSYGFNSVYEGILRIVEGTNPSSSFKLTPEANWDNAWGGALTADGAKFVGTLDPSGGDFSIAAGTYKVTADVSALTIELEKTDDWGIIGDATPNGWSDPDTDMTYNGQRQVWEITTDLTDGFLKFRANDNWGVNYGDDEPDGTLDAGGGDIPVTAGNYTIRLDLVNEKYELIEN</sequence>
<proteinExistence type="predicted"/>
<dbReference type="STRING" id="692418.SAMN04488029_3320"/>
<dbReference type="CDD" id="cd12956">
    <property type="entry name" value="CBM_SusE-F_like"/>
    <property type="match status" value="1"/>
</dbReference>
<accession>A0A1W2GL25</accession>
<dbReference type="Gene3D" id="2.60.40.3620">
    <property type="match status" value="2"/>
</dbReference>